<gene>
    <name evidence="13" type="ORF">GCM10023333_19620</name>
</gene>
<evidence type="ECO:0000256" key="7">
    <source>
        <dbReference type="ARBA" id="ARBA00023065"/>
    </source>
</evidence>
<dbReference type="SUPFAM" id="SSF56935">
    <property type="entry name" value="Porins"/>
    <property type="match status" value="1"/>
</dbReference>
<evidence type="ECO:0000256" key="9">
    <source>
        <dbReference type="ARBA" id="ARBA00023136"/>
    </source>
</evidence>
<name>A0ABP9ETH1_9GAMM</name>
<keyword evidence="9" id="KW-0472">Membrane</keyword>
<protein>
    <submittedName>
        <fullName evidence="13">Porin</fullName>
    </submittedName>
</protein>
<keyword evidence="7" id="KW-0406">Ion transport</keyword>
<reference evidence="14" key="1">
    <citation type="journal article" date="2019" name="Int. J. Syst. Evol. Microbiol.">
        <title>The Global Catalogue of Microorganisms (GCM) 10K type strain sequencing project: providing services to taxonomists for standard genome sequencing and annotation.</title>
        <authorList>
            <consortium name="The Broad Institute Genomics Platform"/>
            <consortium name="The Broad Institute Genome Sequencing Center for Infectious Disease"/>
            <person name="Wu L."/>
            <person name="Ma J."/>
        </authorList>
    </citation>
    <scope>NUCLEOTIDE SEQUENCE [LARGE SCALE GENOMIC DNA]</scope>
    <source>
        <strain evidence="14">JCM 18401</strain>
    </source>
</reference>
<keyword evidence="8" id="KW-0626">Porin</keyword>
<proteinExistence type="predicted"/>
<keyword evidence="10" id="KW-0998">Cell outer membrane</keyword>
<evidence type="ECO:0000256" key="4">
    <source>
        <dbReference type="ARBA" id="ARBA00022452"/>
    </source>
</evidence>
<evidence type="ECO:0000259" key="12">
    <source>
        <dbReference type="Pfam" id="PF13609"/>
    </source>
</evidence>
<evidence type="ECO:0000256" key="11">
    <source>
        <dbReference type="SAM" id="SignalP"/>
    </source>
</evidence>
<accession>A0ABP9ETH1</accession>
<keyword evidence="4" id="KW-1134">Transmembrane beta strand</keyword>
<dbReference type="InterPro" id="IPR023614">
    <property type="entry name" value="Porin_dom_sf"/>
</dbReference>
<comment type="subcellular location">
    <subcellularLocation>
        <location evidence="1">Cell outer membrane</location>
        <topology evidence="1">Multi-pass membrane protein</topology>
    </subcellularLocation>
</comment>
<keyword evidence="3" id="KW-0813">Transport</keyword>
<dbReference type="PANTHER" id="PTHR34501">
    <property type="entry name" value="PROTEIN YDDL-RELATED"/>
    <property type="match status" value="1"/>
</dbReference>
<feature type="domain" description="Porin" evidence="12">
    <location>
        <begin position="7"/>
        <end position="289"/>
    </location>
</feature>
<keyword evidence="14" id="KW-1185">Reference proteome</keyword>
<evidence type="ECO:0000256" key="1">
    <source>
        <dbReference type="ARBA" id="ARBA00004571"/>
    </source>
</evidence>
<keyword evidence="6 11" id="KW-0732">Signal</keyword>
<dbReference type="Pfam" id="PF13609">
    <property type="entry name" value="Porin_4"/>
    <property type="match status" value="1"/>
</dbReference>
<evidence type="ECO:0000256" key="2">
    <source>
        <dbReference type="ARBA" id="ARBA00011233"/>
    </source>
</evidence>
<organism evidence="13 14">
    <name type="scientific">Ferrimonas pelagia</name>
    <dbReference type="NCBI Taxonomy" id="1177826"/>
    <lineage>
        <taxon>Bacteria</taxon>
        <taxon>Pseudomonadati</taxon>
        <taxon>Pseudomonadota</taxon>
        <taxon>Gammaproteobacteria</taxon>
        <taxon>Alteromonadales</taxon>
        <taxon>Ferrimonadaceae</taxon>
        <taxon>Ferrimonas</taxon>
    </lineage>
</organism>
<dbReference type="Proteomes" id="UP001499988">
    <property type="component" value="Unassembled WGS sequence"/>
</dbReference>
<comment type="subunit">
    <text evidence="2">Homotrimer.</text>
</comment>
<dbReference type="CDD" id="cd00342">
    <property type="entry name" value="gram_neg_porins"/>
    <property type="match status" value="1"/>
</dbReference>
<evidence type="ECO:0000256" key="3">
    <source>
        <dbReference type="ARBA" id="ARBA00022448"/>
    </source>
</evidence>
<dbReference type="InterPro" id="IPR002299">
    <property type="entry name" value="Porin_Neis"/>
</dbReference>
<comment type="caution">
    <text evidence="13">The sequence shown here is derived from an EMBL/GenBank/DDBJ whole genome shotgun (WGS) entry which is preliminary data.</text>
</comment>
<dbReference type="InterPro" id="IPR050298">
    <property type="entry name" value="Gram-neg_bact_OMP"/>
</dbReference>
<keyword evidence="5" id="KW-0812">Transmembrane</keyword>
<evidence type="ECO:0000256" key="8">
    <source>
        <dbReference type="ARBA" id="ARBA00023114"/>
    </source>
</evidence>
<evidence type="ECO:0000313" key="14">
    <source>
        <dbReference type="Proteomes" id="UP001499988"/>
    </source>
</evidence>
<evidence type="ECO:0000313" key="13">
    <source>
        <dbReference type="EMBL" id="GAA4886337.1"/>
    </source>
</evidence>
<dbReference type="PRINTS" id="PR00184">
    <property type="entry name" value="NEISSPPORIN"/>
</dbReference>
<evidence type="ECO:0000256" key="10">
    <source>
        <dbReference type="ARBA" id="ARBA00023237"/>
    </source>
</evidence>
<sequence length="307" mass="34546">MAYTRNALLALGIMCSVSSLAASPLSLYGKINLTAQHTDKGEGSYQELRSNASRFGVKGSGELNDSIEVFYQLEWAVDVAKESGSDNFKSRGQYVGFRGDFGTTMFGREDTINKEFTKRIDLFNDYEADFGSLWKGEVRSSNALFYYTPTWNNLGAAVTYILSDSPEQNNGISSGVFYGDAKLNKSPFYAAILVDREMQNKGVAYDVERVALQTRQGPFLLGAIYHQEKPSEGGVRQKGFMVNGQYSWQRWDLKLQHQSLEDDQSTSLGIDRHLSKTTKLFTFYTYRELETKANADKFLALGVEHRF</sequence>
<evidence type="ECO:0000256" key="5">
    <source>
        <dbReference type="ARBA" id="ARBA00022692"/>
    </source>
</evidence>
<feature type="signal peptide" evidence="11">
    <location>
        <begin position="1"/>
        <end position="21"/>
    </location>
</feature>
<dbReference type="Gene3D" id="2.40.160.10">
    <property type="entry name" value="Porin"/>
    <property type="match status" value="1"/>
</dbReference>
<dbReference type="EMBL" id="BAABJZ010000064">
    <property type="protein sequence ID" value="GAA4886337.1"/>
    <property type="molecule type" value="Genomic_DNA"/>
</dbReference>
<dbReference type="PANTHER" id="PTHR34501:SF9">
    <property type="entry name" value="MAJOR OUTER MEMBRANE PROTEIN P.IA"/>
    <property type="match status" value="1"/>
</dbReference>
<dbReference type="RefSeq" id="WP_345335199.1">
    <property type="nucleotide sequence ID" value="NZ_BAABJZ010000064.1"/>
</dbReference>
<evidence type="ECO:0000256" key="6">
    <source>
        <dbReference type="ARBA" id="ARBA00022729"/>
    </source>
</evidence>
<dbReference type="InterPro" id="IPR033900">
    <property type="entry name" value="Gram_neg_porin_domain"/>
</dbReference>
<feature type="chain" id="PRO_5046061211" evidence="11">
    <location>
        <begin position="22"/>
        <end position="307"/>
    </location>
</feature>